<dbReference type="InterPro" id="IPR029045">
    <property type="entry name" value="ClpP/crotonase-like_dom_sf"/>
</dbReference>
<reference evidence="6 7" key="1">
    <citation type="submission" date="2018-07" db="EMBL/GenBank/DDBJ databases">
        <title>Arthrobacter sp. nov., isolated from raw cow's milk with high bacterial count.</title>
        <authorList>
            <person name="Hahne J."/>
            <person name="Isele D."/>
            <person name="Lipski A."/>
        </authorList>
    </citation>
    <scope>NUCLEOTIDE SEQUENCE [LARGE SCALE GENOMIC DNA]</scope>
    <source>
        <strain evidence="6 7">JZ R-35</strain>
    </source>
</reference>
<dbReference type="CDD" id="cd06558">
    <property type="entry name" value="crotonase-like"/>
    <property type="match status" value="1"/>
</dbReference>
<dbReference type="InterPro" id="IPR014748">
    <property type="entry name" value="Enoyl-CoA_hydra_C"/>
</dbReference>
<dbReference type="SUPFAM" id="SSF52096">
    <property type="entry name" value="ClpP/crotonase"/>
    <property type="match status" value="1"/>
</dbReference>
<evidence type="ECO:0000256" key="1">
    <source>
        <dbReference type="ARBA" id="ARBA00005254"/>
    </source>
</evidence>
<dbReference type="Gene3D" id="1.10.12.10">
    <property type="entry name" value="Lyase 2-enoyl-coa Hydratase, Chain A, domain 2"/>
    <property type="match status" value="1"/>
</dbReference>
<keyword evidence="7" id="KW-1185">Reference proteome</keyword>
<comment type="catalytic activity">
    <reaction evidence="4">
        <text>a (3S)-3-hydroxyacyl-CoA = a (2E)-enoyl-CoA + H2O</text>
        <dbReference type="Rhea" id="RHEA:16105"/>
        <dbReference type="ChEBI" id="CHEBI:15377"/>
        <dbReference type="ChEBI" id="CHEBI:57318"/>
        <dbReference type="ChEBI" id="CHEBI:58856"/>
        <dbReference type="EC" id="4.2.1.17"/>
    </reaction>
</comment>
<comment type="catalytic activity">
    <reaction evidence="5">
        <text>a 4-saturated-(3S)-3-hydroxyacyl-CoA = a (3E)-enoyl-CoA + H2O</text>
        <dbReference type="Rhea" id="RHEA:20724"/>
        <dbReference type="ChEBI" id="CHEBI:15377"/>
        <dbReference type="ChEBI" id="CHEBI:58521"/>
        <dbReference type="ChEBI" id="CHEBI:137480"/>
        <dbReference type="EC" id="4.2.1.17"/>
    </reaction>
</comment>
<protein>
    <recommendedName>
        <fullName evidence="2">enoyl-CoA hydratase</fullName>
        <ecNumber evidence="2">4.2.1.17</ecNumber>
    </recommendedName>
</protein>
<dbReference type="FunFam" id="3.90.226.10:FF:000009">
    <property type="entry name" value="Carnitinyl-CoA dehydratase"/>
    <property type="match status" value="1"/>
</dbReference>
<dbReference type="EC" id="4.2.1.17" evidence="2"/>
<accession>A0A399JDH7</accession>
<keyword evidence="3" id="KW-0456">Lyase</keyword>
<dbReference type="PANTHER" id="PTHR11941:SF54">
    <property type="entry name" value="ENOYL-COA HYDRATASE, MITOCHONDRIAL"/>
    <property type="match status" value="1"/>
</dbReference>
<dbReference type="AlphaFoldDB" id="A0A399JDH7"/>
<organism evidence="6 7">
    <name type="scientific">Galactobacter valiniphilus</name>
    <dbReference type="NCBI Taxonomy" id="2676122"/>
    <lineage>
        <taxon>Bacteria</taxon>
        <taxon>Bacillati</taxon>
        <taxon>Actinomycetota</taxon>
        <taxon>Actinomycetes</taxon>
        <taxon>Micrococcales</taxon>
        <taxon>Micrococcaceae</taxon>
        <taxon>Galactobacter</taxon>
    </lineage>
</organism>
<dbReference type="GO" id="GO:0004300">
    <property type="term" value="F:enoyl-CoA hydratase activity"/>
    <property type="evidence" value="ECO:0007669"/>
    <property type="project" value="UniProtKB-EC"/>
</dbReference>
<evidence type="ECO:0000256" key="5">
    <source>
        <dbReference type="ARBA" id="ARBA00023717"/>
    </source>
</evidence>
<gene>
    <name evidence="6" type="ORF">DWB68_07845</name>
</gene>
<dbReference type="EMBL" id="QQXK01000013">
    <property type="protein sequence ID" value="RII42299.1"/>
    <property type="molecule type" value="Genomic_DNA"/>
</dbReference>
<dbReference type="GO" id="GO:0006635">
    <property type="term" value="P:fatty acid beta-oxidation"/>
    <property type="evidence" value="ECO:0007669"/>
    <property type="project" value="TreeGrafter"/>
</dbReference>
<name>A0A399JDH7_9MICC</name>
<dbReference type="RefSeq" id="WP_119424591.1">
    <property type="nucleotide sequence ID" value="NZ_QQXK01000013.1"/>
</dbReference>
<evidence type="ECO:0000256" key="4">
    <source>
        <dbReference type="ARBA" id="ARBA00023709"/>
    </source>
</evidence>
<sequence length="269" mass="28025">MQLGTYATLELETRGAALIVTINRPEALNALAAAVVEDLGSLTRKLAALGRDGEWPVRGVIITGAGEKSFVAGADIVEMNSMNAQAATDYGRAMHRVTQGLEALPIPVIAAVNGFALGGGCELALACDWIYASANARFGQPEVNLGLVPGFGGAVRLPRRVSPGIARELILTGRQVKADEALRIGLVNRVLEDKAALLDAAVATIEEIATKAPTAVANAKAAMEAMVGLSTAEALEVESDSFRAAFLTEDSVEGREAFVSKRAAVFPGR</sequence>
<evidence type="ECO:0000313" key="7">
    <source>
        <dbReference type="Proteomes" id="UP000265419"/>
    </source>
</evidence>
<dbReference type="Pfam" id="PF00378">
    <property type="entry name" value="ECH_1"/>
    <property type="match status" value="1"/>
</dbReference>
<dbReference type="PANTHER" id="PTHR11941">
    <property type="entry name" value="ENOYL-COA HYDRATASE-RELATED"/>
    <property type="match status" value="1"/>
</dbReference>
<proteinExistence type="inferred from homology"/>
<evidence type="ECO:0000256" key="3">
    <source>
        <dbReference type="ARBA" id="ARBA00023239"/>
    </source>
</evidence>
<dbReference type="Gene3D" id="3.90.226.10">
    <property type="entry name" value="2-enoyl-CoA Hydratase, Chain A, domain 1"/>
    <property type="match status" value="1"/>
</dbReference>
<dbReference type="Proteomes" id="UP000265419">
    <property type="component" value="Unassembled WGS sequence"/>
</dbReference>
<comment type="similarity">
    <text evidence="1">Belongs to the enoyl-CoA hydratase/isomerase family.</text>
</comment>
<dbReference type="InterPro" id="IPR001753">
    <property type="entry name" value="Enoyl-CoA_hydra/iso"/>
</dbReference>
<comment type="caution">
    <text evidence="6">The sequence shown here is derived from an EMBL/GenBank/DDBJ whole genome shotgun (WGS) entry which is preliminary data.</text>
</comment>
<evidence type="ECO:0000256" key="2">
    <source>
        <dbReference type="ARBA" id="ARBA00012076"/>
    </source>
</evidence>
<evidence type="ECO:0000313" key="6">
    <source>
        <dbReference type="EMBL" id="RII42299.1"/>
    </source>
</evidence>